<dbReference type="InterPro" id="IPR000644">
    <property type="entry name" value="CBS_dom"/>
</dbReference>
<dbReference type="eggNOG" id="arCOG02569">
    <property type="taxonomic scope" value="Archaea"/>
</dbReference>
<protein>
    <submittedName>
        <fullName evidence="5">CBS domain containing membrane protein</fullName>
    </submittedName>
</protein>
<evidence type="ECO:0000313" key="6">
    <source>
        <dbReference type="Proteomes" id="UP000002063"/>
    </source>
</evidence>
<dbReference type="STRING" id="579137.Metvu_0988"/>
<keyword evidence="1" id="KW-0677">Repeat</keyword>
<dbReference type="PANTHER" id="PTHR43080">
    <property type="entry name" value="CBS DOMAIN-CONTAINING PROTEIN CBSX3, MITOCHONDRIAL"/>
    <property type="match status" value="1"/>
</dbReference>
<dbReference type="SMART" id="SM00116">
    <property type="entry name" value="CBS"/>
    <property type="match status" value="2"/>
</dbReference>
<dbReference type="AlphaFoldDB" id="C9RGZ4"/>
<keyword evidence="6" id="KW-1185">Reference proteome</keyword>
<organism evidence="5 6">
    <name type="scientific">Methanocaldococcus vulcanius (strain ATCC 700851 / DSM 12094 / M7)</name>
    <name type="common">Methanococcus vulcanius</name>
    <dbReference type="NCBI Taxonomy" id="579137"/>
    <lineage>
        <taxon>Archaea</taxon>
        <taxon>Methanobacteriati</taxon>
        <taxon>Methanobacteriota</taxon>
        <taxon>Methanomada group</taxon>
        <taxon>Methanococci</taxon>
        <taxon>Methanococcales</taxon>
        <taxon>Methanocaldococcaceae</taxon>
        <taxon>Methanocaldococcus</taxon>
    </lineage>
</organism>
<keyword evidence="2 3" id="KW-0129">CBS domain</keyword>
<dbReference type="EMBL" id="CP001787">
    <property type="protein sequence ID" value="ACX72846.1"/>
    <property type="molecule type" value="Genomic_DNA"/>
</dbReference>
<dbReference type="PROSITE" id="PS51371">
    <property type="entry name" value="CBS"/>
    <property type="match status" value="2"/>
</dbReference>
<dbReference type="CDD" id="cd02205">
    <property type="entry name" value="CBS_pair_SF"/>
    <property type="match status" value="1"/>
</dbReference>
<dbReference type="InterPro" id="IPR046342">
    <property type="entry name" value="CBS_dom_sf"/>
</dbReference>
<evidence type="ECO:0000256" key="2">
    <source>
        <dbReference type="ARBA" id="ARBA00023122"/>
    </source>
</evidence>
<dbReference type="SUPFAM" id="SSF54631">
    <property type="entry name" value="CBS-domain pair"/>
    <property type="match status" value="1"/>
</dbReference>
<dbReference type="HOGENOM" id="CLU_1431673_0_0_2"/>
<sequence>MRCIHWGEVCKLKVDSMTKFIKLHLVRTLNKYRELQRMRVRDIMISGDVVVARPENTVKDVFESMVEYNINGIPVIDERGKIVGLVTIKEIRPYLANGTDVKIEMVMLKDPPYTTVNEDIITAFEKMINFDRRLDQLPVINTNSEEMPYGKLVGVVYIEDIITLLYEKVIKELKTLVSLYNGNKAGSVF</sequence>
<proteinExistence type="predicted"/>
<dbReference type="PANTHER" id="PTHR43080:SF2">
    <property type="entry name" value="CBS DOMAIN-CONTAINING PROTEIN"/>
    <property type="match status" value="1"/>
</dbReference>
<accession>C9RGZ4</accession>
<dbReference type="InterPro" id="IPR051257">
    <property type="entry name" value="Diverse_CBS-Domain"/>
</dbReference>
<dbReference type="KEGG" id="mvu:Metvu_0988"/>
<reference evidence="5" key="1">
    <citation type="submission" date="2009-10" db="EMBL/GenBank/DDBJ databases">
        <title>Complete sequence of chromosome of Methanocaldococcus vulcanius M7.</title>
        <authorList>
            <consortium name="US DOE Joint Genome Institute"/>
            <person name="Lucas S."/>
            <person name="Copeland A."/>
            <person name="Lapidus A."/>
            <person name="Glavina del Rio T."/>
            <person name="Dalin E."/>
            <person name="Tice H."/>
            <person name="Bruce D."/>
            <person name="Goodwin L."/>
            <person name="Pitluck S."/>
            <person name="Lcollab F.I."/>
            <person name="Brettin T."/>
            <person name="Detter J.C."/>
            <person name="Han C."/>
            <person name="Tapia R."/>
            <person name="Kuske C.R."/>
            <person name="Schmutz J."/>
            <person name="Larimer F."/>
            <person name="Land M."/>
            <person name="Hauser L."/>
            <person name="Kyrpides N."/>
            <person name="Ovchinikova G."/>
            <person name="Sieprawska-Lupa M."/>
            <person name="Whitman W.B."/>
            <person name="Woyke T."/>
        </authorList>
    </citation>
    <scope>NUCLEOTIDE SEQUENCE [LARGE SCALE GENOMIC DNA]</scope>
    <source>
        <strain evidence="5">M7</strain>
    </source>
</reference>
<evidence type="ECO:0000256" key="1">
    <source>
        <dbReference type="ARBA" id="ARBA00022737"/>
    </source>
</evidence>
<feature type="domain" description="CBS" evidence="4">
    <location>
        <begin position="44"/>
        <end position="101"/>
    </location>
</feature>
<dbReference type="Gene3D" id="3.10.580.10">
    <property type="entry name" value="CBS-domain"/>
    <property type="match status" value="1"/>
</dbReference>
<dbReference type="Proteomes" id="UP000002063">
    <property type="component" value="Chromosome"/>
</dbReference>
<name>C9RGZ4_METVM</name>
<dbReference type="Pfam" id="PF00571">
    <property type="entry name" value="CBS"/>
    <property type="match status" value="2"/>
</dbReference>
<evidence type="ECO:0000259" key="4">
    <source>
        <dbReference type="PROSITE" id="PS51371"/>
    </source>
</evidence>
<evidence type="ECO:0000313" key="5">
    <source>
        <dbReference type="EMBL" id="ACX72846.1"/>
    </source>
</evidence>
<feature type="domain" description="CBS" evidence="4">
    <location>
        <begin position="107"/>
        <end position="172"/>
    </location>
</feature>
<evidence type="ECO:0000256" key="3">
    <source>
        <dbReference type="PROSITE-ProRule" id="PRU00703"/>
    </source>
</evidence>
<gene>
    <name evidence="5" type="ordered locus">Metvu_0988</name>
</gene>